<dbReference type="GO" id="GO:0016020">
    <property type="term" value="C:membrane"/>
    <property type="evidence" value="ECO:0007669"/>
    <property type="project" value="UniProtKB-SubCell"/>
</dbReference>
<keyword evidence="8" id="KW-0472">Membrane</keyword>
<dbReference type="SUPFAM" id="SSF51206">
    <property type="entry name" value="cAMP-binding domain-like"/>
    <property type="match status" value="1"/>
</dbReference>
<evidence type="ECO:0000313" key="12">
    <source>
        <dbReference type="EMBL" id="TDU28483.1"/>
    </source>
</evidence>
<keyword evidence="5 9" id="KW-0442">Lipid degradation</keyword>
<accession>A0A4R7P3X7</accession>
<dbReference type="PROSITE" id="PS01237">
    <property type="entry name" value="UPF0028"/>
    <property type="match status" value="1"/>
</dbReference>
<dbReference type="GO" id="GO:0016042">
    <property type="term" value="P:lipid catabolic process"/>
    <property type="evidence" value="ECO:0007669"/>
    <property type="project" value="UniProtKB-UniRule"/>
</dbReference>
<dbReference type="Pfam" id="PF00027">
    <property type="entry name" value="cNMP_binding"/>
    <property type="match status" value="1"/>
</dbReference>
<evidence type="ECO:0000256" key="1">
    <source>
        <dbReference type="ARBA" id="ARBA00004370"/>
    </source>
</evidence>
<evidence type="ECO:0000256" key="6">
    <source>
        <dbReference type="ARBA" id="ARBA00022989"/>
    </source>
</evidence>
<evidence type="ECO:0000256" key="8">
    <source>
        <dbReference type="ARBA" id="ARBA00023136"/>
    </source>
</evidence>
<dbReference type="InterPro" id="IPR056556">
    <property type="entry name" value="NTE1_P-loop_dom"/>
</dbReference>
<name>A0A4R7P3X7_9GAMM</name>
<feature type="domain" description="PNPLA" evidence="11">
    <location>
        <begin position="296"/>
        <end position="456"/>
    </location>
</feature>
<dbReference type="Gene3D" id="2.60.120.10">
    <property type="entry name" value="Jelly Rolls"/>
    <property type="match status" value="1"/>
</dbReference>
<evidence type="ECO:0000259" key="10">
    <source>
        <dbReference type="PROSITE" id="PS50042"/>
    </source>
</evidence>
<dbReference type="InterPro" id="IPR002641">
    <property type="entry name" value="PNPLA_dom"/>
</dbReference>
<feature type="domain" description="Cyclic nucleotide-binding" evidence="10">
    <location>
        <begin position="1"/>
        <end position="87"/>
    </location>
</feature>
<keyword evidence="7 9" id="KW-0443">Lipid metabolism</keyword>
<feature type="active site" description="Proton acceptor" evidence="9">
    <location>
        <position position="443"/>
    </location>
</feature>
<dbReference type="PANTHER" id="PTHR14226:SF29">
    <property type="entry name" value="NEUROPATHY TARGET ESTERASE SWS"/>
    <property type="match status" value="1"/>
</dbReference>
<evidence type="ECO:0000256" key="3">
    <source>
        <dbReference type="ARBA" id="ARBA00022692"/>
    </source>
</evidence>
<evidence type="ECO:0000259" key="11">
    <source>
        <dbReference type="PROSITE" id="PS51635"/>
    </source>
</evidence>
<dbReference type="CDD" id="cd00038">
    <property type="entry name" value="CAP_ED"/>
    <property type="match status" value="1"/>
</dbReference>
<dbReference type="PROSITE" id="PS00889">
    <property type="entry name" value="CNMP_BINDING_2"/>
    <property type="match status" value="1"/>
</dbReference>
<comment type="subcellular location">
    <subcellularLocation>
        <location evidence="1">Membrane</location>
    </subcellularLocation>
</comment>
<dbReference type="InterPro" id="IPR014710">
    <property type="entry name" value="RmlC-like_jellyroll"/>
</dbReference>
<dbReference type="Pfam" id="PF01734">
    <property type="entry name" value="Patatin"/>
    <property type="match status" value="1"/>
</dbReference>
<dbReference type="PROSITE" id="PS50042">
    <property type="entry name" value="CNMP_BINDING_3"/>
    <property type="match status" value="1"/>
</dbReference>
<evidence type="ECO:0000313" key="13">
    <source>
        <dbReference type="Proteomes" id="UP000295341"/>
    </source>
</evidence>
<proteinExistence type="inferred from homology"/>
<organism evidence="12 13">
    <name type="scientific">Panacagrimonas perspica</name>
    <dbReference type="NCBI Taxonomy" id="381431"/>
    <lineage>
        <taxon>Bacteria</taxon>
        <taxon>Pseudomonadati</taxon>
        <taxon>Pseudomonadota</taxon>
        <taxon>Gammaproteobacteria</taxon>
        <taxon>Nevskiales</taxon>
        <taxon>Nevskiaceae</taxon>
        <taxon>Panacagrimonas</taxon>
    </lineage>
</organism>
<keyword evidence="4 9" id="KW-0378">Hydrolase</keyword>
<dbReference type="InterPro" id="IPR018488">
    <property type="entry name" value="cNMP-bd_CS"/>
</dbReference>
<feature type="short sequence motif" description="GXGXXG" evidence="9">
    <location>
        <begin position="300"/>
        <end position="305"/>
    </location>
</feature>
<evidence type="ECO:0000256" key="2">
    <source>
        <dbReference type="ARBA" id="ARBA00006636"/>
    </source>
</evidence>
<dbReference type="InterPro" id="IPR000595">
    <property type="entry name" value="cNMP-bd_dom"/>
</dbReference>
<evidence type="ECO:0000256" key="7">
    <source>
        <dbReference type="ARBA" id="ARBA00023098"/>
    </source>
</evidence>
<dbReference type="EMBL" id="SOBT01000009">
    <property type="protein sequence ID" value="TDU28483.1"/>
    <property type="molecule type" value="Genomic_DNA"/>
</dbReference>
<reference evidence="12 13" key="1">
    <citation type="submission" date="2019-03" db="EMBL/GenBank/DDBJ databases">
        <title>Genomic Encyclopedia of Type Strains, Phase IV (KMG-IV): sequencing the most valuable type-strain genomes for metagenomic binning, comparative biology and taxonomic classification.</title>
        <authorList>
            <person name="Goeker M."/>
        </authorList>
    </citation>
    <scope>NUCLEOTIDE SEQUENCE [LARGE SCALE GENOMIC DNA]</scope>
    <source>
        <strain evidence="12 13">DSM 26377</strain>
    </source>
</reference>
<protein>
    <submittedName>
        <fullName evidence="12">NTE family protein</fullName>
    </submittedName>
</protein>
<dbReference type="Proteomes" id="UP000295341">
    <property type="component" value="Unassembled WGS sequence"/>
</dbReference>
<feature type="short sequence motif" description="DGA/G" evidence="9">
    <location>
        <begin position="443"/>
        <end position="445"/>
    </location>
</feature>
<dbReference type="PROSITE" id="PS51635">
    <property type="entry name" value="PNPLA"/>
    <property type="match status" value="1"/>
</dbReference>
<dbReference type="AlphaFoldDB" id="A0A4R7P3X7"/>
<sequence>MAATRVRHLASGETLLGIGTPADSLYIVAVGRLRVALENGAIVNDVGRLEPVGEISLLSGEARTANVYAVRDTTVLEISRLALYEVFAQHPSALLAMSRMIIQRLRQNQRAAQLASVRRSRSFALLPAGPSVDVETFADALCRELAPAGSVEKLDAATVDSALGAGSAQIAPGAEGEERLIEWLQAHELEHSHLVYVGTPDRGQWSRRSIRQADRVLVLANAADDPATSTVIADLRASGLRVPVNLVLLRPEGATERRVLEWREATGASAHYFVRPGTPRDIGRLARSLTGRAVGLVLGGGGARGFAHLGVLRALEELKIDVDVTGGSSMGAFISALCACGHSSTEILRLTRETFVTRNLLNDYLFPSVSLIRGRKFLRRLEDIFGDRRIEELQTPYYCVSTNLTRGTACIHDRGPLHLWLGTSMCIPGVAPPVAYKGELYVDGAVVNSLPTDVMQALERGPIIASDVSTEGGIAAPGIEGPDPEGLLKWTHSEKRPSLLSILFRTATLTSESGVSARAARADLYLRMPVLGIGMFDWKRIDELAERGYAYAMEKLPPFRDSMDLNGGRPSHPG</sequence>
<dbReference type="InterPro" id="IPR016035">
    <property type="entry name" value="Acyl_Trfase/lysoPLipase"/>
</dbReference>
<dbReference type="SMART" id="SM00100">
    <property type="entry name" value="cNMP"/>
    <property type="match status" value="1"/>
</dbReference>
<comment type="caution">
    <text evidence="12">The sequence shown here is derived from an EMBL/GenBank/DDBJ whole genome shotgun (WGS) entry which is preliminary data.</text>
</comment>
<keyword evidence="6" id="KW-1133">Transmembrane helix</keyword>
<gene>
    <name evidence="12" type="ORF">DFR24_2855</name>
</gene>
<dbReference type="InterPro" id="IPR001423">
    <property type="entry name" value="LysoPLipase_patatin_CS"/>
</dbReference>
<feature type="short sequence motif" description="GXSXG" evidence="9">
    <location>
        <begin position="327"/>
        <end position="331"/>
    </location>
</feature>
<dbReference type="RefSeq" id="WP_133882028.1">
    <property type="nucleotide sequence ID" value="NZ_MWIN01000037.1"/>
</dbReference>
<dbReference type="InterPro" id="IPR050301">
    <property type="entry name" value="NTE"/>
</dbReference>
<dbReference type="Gene3D" id="3.40.1090.10">
    <property type="entry name" value="Cytosolic phospholipase A2 catalytic domain"/>
    <property type="match status" value="2"/>
</dbReference>
<keyword evidence="3" id="KW-0812">Transmembrane</keyword>
<dbReference type="GO" id="GO:0004622">
    <property type="term" value="F:phosphatidylcholine lysophospholipase activity"/>
    <property type="evidence" value="ECO:0007669"/>
    <property type="project" value="InterPro"/>
</dbReference>
<feature type="active site" description="Nucleophile" evidence="9">
    <location>
        <position position="329"/>
    </location>
</feature>
<comment type="similarity">
    <text evidence="2">Belongs to the NTE family.</text>
</comment>
<keyword evidence="13" id="KW-1185">Reference proteome</keyword>
<dbReference type="GO" id="GO:0046470">
    <property type="term" value="P:phosphatidylcholine metabolic process"/>
    <property type="evidence" value="ECO:0007669"/>
    <property type="project" value="InterPro"/>
</dbReference>
<evidence type="ECO:0000256" key="5">
    <source>
        <dbReference type="ARBA" id="ARBA00022963"/>
    </source>
</evidence>
<dbReference type="CDD" id="cd07205">
    <property type="entry name" value="Pat_PNPLA6_PNPLA7_NTE1_like"/>
    <property type="match status" value="1"/>
</dbReference>
<dbReference type="SUPFAM" id="SSF52151">
    <property type="entry name" value="FabD/lysophospholipase-like"/>
    <property type="match status" value="1"/>
</dbReference>
<evidence type="ECO:0000256" key="9">
    <source>
        <dbReference type="PROSITE-ProRule" id="PRU01161"/>
    </source>
</evidence>
<dbReference type="OrthoDB" id="5290098at2"/>
<dbReference type="PANTHER" id="PTHR14226">
    <property type="entry name" value="NEUROPATHY TARGET ESTERASE/SWISS CHEESE D.MELANOGASTER"/>
    <property type="match status" value="1"/>
</dbReference>
<dbReference type="InterPro" id="IPR018490">
    <property type="entry name" value="cNMP-bd_dom_sf"/>
</dbReference>
<dbReference type="Pfam" id="PF24179">
    <property type="entry name" value="NTE_Ploop"/>
    <property type="match status" value="1"/>
</dbReference>
<evidence type="ECO:0000256" key="4">
    <source>
        <dbReference type="ARBA" id="ARBA00022801"/>
    </source>
</evidence>